<dbReference type="Gene3D" id="3.30.1240.10">
    <property type="match status" value="1"/>
</dbReference>
<dbReference type="InterPro" id="IPR006379">
    <property type="entry name" value="HAD-SF_hydro_IIB"/>
</dbReference>
<dbReference type="PATRIC" id="fig|243230.17.peg.404"/>
<protein>
    <recommendedName>
        <fullName evidence="3">Hydrolase</fullName>
    </recommendedName>
</protein>
<dbReference type="Proteomes" id="UP000002524">
    <property type="component" value="Chromosome 1"/>
</dbReference>
<dbReference type="SFLD" id="SFLDG01140">
    <property type="entry name" value="C2.B:_Phosphomannomutase_and_P"/>
    <property type="match status" value="1"/>
</dbReference>
<dbReference type="KEGG" id="dra:DR_0240"/>
<dbReference type="GO" id="GO:0016791">
    <property type="term" value="F:phosphatase activity"/>
    <property type="evidence" value="ECO:0000318"/>
    <property type="project" value="GO_Central"/>
</dbReference>
<dbReference type="PANTHER" id="PTHR10000">
    <property type="entry name" value="PHOSPHOSERINE PHOSPHATASE"/>
    <property type="match status" value="1"/>
</dbReference>
<keyword evidence="2" id="KW-1185">Reference proteome</keyword>
<dbReference type="HOGENOM" id="CLU_044146_0_0_0"/>
<evidence type="ECO:0000313" key="2">
    <source>
        <dbReference type="Proteomes" id="UP000002524"/>
    </source>
</evidence>
<dbReference type="NCBIfam" id="TIGR01484">
    <property type="entry name" value="HAD-SF-IIB"/>
    <property type="match status" value="1"/>
</dbReference>
<organism evidence="1 2">
    <name type="scientific">Deinococcus radiodurans (strain ATCC 13939 / DSM 20539 / JCM 16871 / CCUG 27074 / LMG 4051 / NBRC 15346 / NCIMB 9279 / VKM B-1422 / R1)</name>
    <dbReference type="NCBI Taxonomy" id="243230"/>
    <lineage>
        <taxon>Bacteria</taxon>
        <taxon>Thermotogati</taxon>
        <taxon>Deinococcota</taxon>
        <taxon>Deinococci</taxon>
        <taxon>Deinococcales</taxon>
        <taxon>Deinococcaceae</taxon>
        <taxon>Deinococcus</taxon>
    </lineage>
</organism>
<reference evidence="1 2" key="1">
    <citation type="journal article" date="1999" name="Science">
        <title>Genome sequence of the radioresistant bacterium Deinococcus radiodurans R1.</title>
        <authorList>
            <person name="White O."/>
            <person name="Eisen J.A."/>
            <person name="Heidelberg J.F."/>
            <person name="Hickey E.K."/>
            <person name="Peterson J.D."/>
            <person name="Dodson R.J."/>
            <person name="Haft D.H."/>
            <person name="Gwinn M.L."/>
            <person name="Nelson W.C."/>
            <person name="Richardson D.L."/>
            <person name="Moffat K.S."/>
            <person name="Qin H."/>
            <person name="Jiang L."/>
            <person name="Pamphile W."/>
            <person name="Crosby M."/>
            <person name="Shen M."/>
            <person name="Vamathevan J.J."/>
            <person name="Lam P."/>
            <person name="McDonald L."/>
            <person name="Utterback T."/>
            <person name="Zalewski C."/>
            <person name="Makarova K.S."/>
            <person name="Aravind L."/>
            <person name="Daly M.J."/>
            <person name="Minton K.W."/>
            <person name="Fleischmann R.D."/>
            <person name="Ketchum K.A."/>
            <person name="Nelson K.E."/>
            <person name="Salzberg S."/>
            <person name="Smith H.O."/>
            <person name="Venter J.C."/>
            <person name="Fraser C.M."/>
        </authorList>
    </citation>
    <scope>NUCLEOTIDE SEQUENCE [LARGE SCALE GENOMIC DNA]</scope>
    <source>
        <strain evidence="2">ATCC 13939 / DSM 20539 / JCM 16871 / LMG 4051 / NBRC 15346 / NCIMB 9279 / R1 / VKM B-1422</strain>
    </source>
</reference>
<dbReference type="SFLD" id="SFLDS00003">
    <property type="entry name" value="Haloacid_Dehalogenase"/>
    <property type="match status" value="1"/>
</dbReference>
<name>Q9RXR7_DEIRA</name>
<dbReference type="eggNOG" id="COG0561">
    <property type="taxonomic scope" value="Bacteria"/>
</dbReference>
<dbReference type="PIR" id="G75543">
    <property type="entry name" value="G75543"/>
</dbReference>
<dbReference type="Gene3D" id="3.40.50.1000">
    <property type="entry name" value="HAD superfamily/HAD-like"/>
    <property type="match status" value="1"/>
</dbReference>
<dbReference type="CDD" id="cd07516">
    <property type="entry name" value="HAD_Pase"/>
    <property type="match status" value="1"/>
</dbReference>
<dbReference type="InParanoid" id="Q9RXR7"/>
<dbReference type="GO" id="GO:0005829">
    <property type="term" value="C:cytosol"/>
    <property type="evidence" value="ECO:0000318"/>
    <property type="project" value="GO_Central"/>
</dbReference>
<gene>
    <name evidence="1" type="ordered locus">DR_0240</name>
</gene>
<dbReference type="InterPro" id="IPR036412">
    <property type="entry name" value="HAD-like_sf"/>
</dbReference>
<evidence type="ECO:0000313" key="1">
    <source>
        <dbReference type="EMBL" id="AAF09824.1"/>
    </source>
</evidence>
<dbReference type="GO" id="GO:0000287">
    <property type="term" value="F:magnesium ion binding"/>
    <property type="evidence" value="ECO:0000318"/>
    <property type="project" value="GO_Central"/>
</dbReference>
<dbReference type="InterPro" id="IPR000150">
    <property type="entry name" value="Cof"/>
</dbReference>
<dbReference type="FunCoup" id="Q9RXR7">
    <property type="interactions" value="77"/>
</dbReference>
<dbReference type="AlphaFoldDB" id="Q9RXR7"/>
<dbReference type="SUPFAM" id="SSF56784">
    <property type="entry name" value="HAD-like"/>
    <property type="match status" value="1"/>
</dbReference>
<proteinExistence type="predicted"/>
<evidence type="ECO:0008006" key="3">
    <source>
        <dbReference type="Google" id="ProtNLM"/>
    </source>
</evidence>
<dbReference type="Pfam" id="PF08282">
    <property type="entry name" value="Hydrolase_3"/>
    <property type="match status" value="1"/>
</dbReference>
<dbReference type="PROSITE" id="PS01229">
    <property type="entry name" value="COF_2"/>
    <property type="match status" value="1"/>
</dbReference>
<dbReference type="PaxDb" id="243230-DR_0240"/>
<dbReference type="PANTHER" id="PTHR10000:SF8">
    <property type="entry name" value="HAD SUPERFAMILY HYDROLASE-LIKE, TYPE 3"/>
    <property type="match status" value="1"/>
</dbReference>
<dbReference type="OrthoDB" id="9790031at2"/>
<dbReference type="STRING" id="243230.DR_0240"/>
<accession>Q9RXR7</accession>
<dbReference type="EMBL" id="AE000513">
    <property type="protein sequence ID" value="AAF09824.1"/>
    <property type="molecule type" value="Genomic_DNA"/>
</dbReference>
<dbReference type="InterPro" id="IPR023214">
    <property type="entry name" value="HAD_sf"/>
</dbReference>
<dbReference type="NCBIfam" id="TIGR00099">
    <property type="entry name" value="Cof-subfamily"/>
    <property type="match status" value="1"/>
</dbReference>
<dbReference type="EnsemblBacteria" id="AAF09824">
    <property type="protein sequence ID" value="AAF09824"/>
    <property type="gene ID" value="DR_0240"/>
</dbReference>
<sequence>MSFGGAGGSVWLMPLRLIASDLDGTLLRDDLSVSPRTRRALDAARAAGIHVVPVTARQPVGVRRIAQGAGFDGWALCSNGALGIHLTTGEVLFERHLAPEMQRALAEAIRQQVPGTVFASIREAGEGFYAQGEYADLASETDHKRDPATMGRYSLDEVLSAPSLKFVLRHPEVSPPELLVAVRALGLTGFHATHSGAAFVEVAAEGITKAAGLALLCENLGVAQADTLAFGDAPNDAEMLAWAGRGVAMGNAHPEARAAADEVTLSNEEDGVAVVIERALAGLG</sequence>